<dbReference type="GO" id="GO:0016705">
    <property type="term" value="F:oxidoreductase activity, acting on paired donors, with incorporation or reduction of molecular oxygen"/>
    <property type="evidence" value="ECO:0007669"/>
    <property type="project" value="InterPro"/>
</dbReference>
<dbReference type="GO" id="GO:0004497">
    <property type="term" value="F:monooxygenase activity"/>
    <property type="evidence" value="ECO:0007669"/>
    <property type="project" value="UniProtKB-KW"/>
</dbReference>
<sequence>MDQLHPLLSTSAAAATAFLSSAALSTSLAIAASVLAFLLLPALLRRRNWSNAPDGPRGWPVLGYLPYLTDRLHEDLFHLAKSYGPLFSLRMGQRPAIVVSSPEITEEILKHQDATFSSRTITEAVRTVTYGATSLVFVPYGSRWRLLRKVLTTELFSSKAIELLQPARRQQMTGMLKTMHSAYKNNTPINIADTTFVVSANLISNLTCSKSLFDNTKKEGRELKDMVWEILEVVGAPNLADLIPMLKVLDPQGLKKRVWKSVKKFDDFFEKLIDERLEERRKGVQINENGRLDMLDVFLNYKSERKHDEIKEFSRVDIKGMLSDMFVAGTDTSSSTVEWGLTEILRRPEIYKRIIEELDEVVGRDRYVEETDIPKLTYFQAAVKETFRLHPGVPLLIPRRTSEATEVLGYSVPKHCIVFVNVWGMARDPKVWPEPLEFRPERFLGNDLDVKGQDFVVLPFGTGRRSCVGMPLGHRMVHYSLASLLHTFEWNFSKDILGDMTEKVGITLQKAKSLVGVPKPRLSEAAYK</sequence>
<evidence type="ECO:0000256" key="1">
    <source>
        <dbReference type="ARBA" id="ARBA00004370"/>
    </source>
</evidence>
<keyword evidence="5 10" id="KW-0479">Metal-binding</keyword>
<keyword evidence="8 10" id="KW-0408">Iron</keyword>
<comment type="cofactor">
    <cofactor evidence="10">
        <name>heme</name>
        <dbReference type="ChEBI" id="CHEBI:30413"/>
    </cofactor>
</comment>
<evidence type="ECO:0000256" key="8">
    <source>
        <dbReference type="ARBA" id="ARBA00023004"/>
    </source>
</evidence>
<evidence type="ECO:0000256" key="2">
    <source>
        <dbReference type="ARBA" id="ARBA00010617"/>
    </source>
</evidence>
<dbReference type="InterPro" id="IPR017972">
    <property type="entry name" value="Cyt_P450_CS"/>
</dbReference>
<evidence type="ECO:0008006" key="14">
    <source>
        <dbReference type="Google" id="ProtNLM"/>
    </source>
</evidence>
<dbReference type="GO" id="GO:0044550">
    <property type="term" value="P:secondary metabolite biosynthetic process"/>
    <property type="evidence" value="ECO:0007669"/>
    <property type="project" value="UniProtKB-ARBA"/>
</dbReference>
<evidence type="ECO:0000256" key="4">
    <source>
        <dbReference type="ARBA" id="ARBA00022692"/>
    </source>
</evidence>
<keyword evidence="13" id="KW-1185">Reference proteome</keyword>
<dbReference type="InterPro" id="IPR001128">
    <property type="entry name" value="Cyt_P450"/>
</dbReference>
<keyword evidence="7 11" id="KW-0560">Oxidoreductase</keyword>
<dbReference type="GO" id="GO:0016020">
    <property type="term" value="C:membrane"/>
    <property type="evidence" value="ECO:0007669"/>
    <property type="project" value="UniProtKB-SubCell"/>
</dbReference>
<keyword evidence="6" id="KW-1133">Transmembrane helix</keyword>
<dbReference type="PRINTS" id="PR00385">
    <property type="entry name" value="P450"/>
</dbReference>
<evidence type="ECO:0000313" key="12">
    <source>
        <dbReference type="EMBL" id="KAK9106410.1"/>
    </source>
</evidence>
<comment type="subcellular location">
    <subcellularLocation>
        <location evidence="1">Membrane</location>
    </subcellularLocation>
</comment>
<dbReference type="InterPro" id="IPR002401">
    <property type="entry name" value="Cyt_P450_E_grp-I"/>
</dbReference>
<comment type="caution">
    <text evidence="12">The sequence shown here is derived from an EMBL/GenBank/DDBJ whole genome shotgun (WGS) entry which is preliminary data.</text>
</comment>
<evidence type="ECO:0000256" key="7">
    <source>
        <dbReference type="ARBA" id="ARBA00023002"/>
    </source>
</evidence>
<keyword evidence="11" id="KW-0503">Monooxygenase</keyword>
<name>A0AAP0I2V0_9MAGN</name>
<dbReference type="InterPro" id="IPR036396">
    <property type="entry name" value="Cyt_P450_sf"/>
</dbReference>
<evidence type="ECO:0000256" key="3">
    <source>
        <dbReference type="ARBA" id="ARBA00022617"/>
    </source>
</evidence>
<protein>
    <recommendedName>
        <fullName evidence="14">Cytochrome P450</fullName>
    </recommendedName>
</protein>
<dbReference type="CDD" id="cd11073">
    <property type="entry name" value="CYP76-like"/>
    <property type="match status" value="1"/>
</dbReference>
<dbReference type="EMBL" id="JBBNAF010000010">
    <property type="protein sequence ID" value="KAK9106410.1"/>
    <property type="molecule type" value="Genomic_DNA"/>
</dbReference>
<evidence type="ECO:0000256" key="9">
    <source>
        <dbReference type="ARBA" id="ARBA00023136"/>
    </source>
</evidence>
<dbReference type="SUPFAM" id="SSF48264">
    <property type="entry name" value="Cytochrome P450"/>
    <property type="match status" value="1"/>
</dbReference>
<dbReference type="FunFam" id="1.10.630.10:FF:000026">
    <property type="entry name" value="Cytochrome P450 82C4"/>
    <property type="match status" value="1"/>
</dbReference>
<gene>
    <name evidence="12" type="ORF">Syun_022421</name>
</gene>
<dbReference type="GO" id="GO:0020037">
    <property type="term" value="F:heme binding"/>
    <property type="evidence" value="ECO:0007669"/>
    <property type="project" value="InterPro"/>
</dbReference>
<evidence type="ECO:0000256" key="11">
    <source>
        <dbReference type="RuleBase" id="RU000461"/>
    </source>
</evidence>
<keyword evidence="9" id="KW-0472">Membrane</keyword>
<dbReference type="Pfam" id="PF00067">
    <property type="entry name" value="p450"/>
    <property type="match status" value="1"/>
</dbReference>
<dbReference type="PROSITE" id="PS00086">
    <property type="entry name" value="CYTOCHROME_P450"/>
    <property type="match status" value="1"/>
</dbReference>
<organism evidence="12 13">
    <name type="scientific">Stephania yunnanensis</name>
    <dbReference type="NCBI Taxonomy" id="152371"/>
    <lineage>
        <taxon>Eukaryota</taxon>
        <taxon>Viridiplantae</taxon>
        <taxon>Streptophyta</taxon>
        <taxon>Embryophyta</taxon>
        <taxon>Tracheophyta</taxon>
        <taxon>Spermatophyta</taxon>
        <taxon>Magnoliopsida</taxon>
        <taxon>Ranunculales</taxon>
        <taxon>Menispermaceae</taxon>
        <taxon>Menispermoideae</taxon>
        <taxon>Cissampelideae</taxon>
        <taxon>Stephania</taxon>
    </lineage>
</organism>
<dbReference type="Gene3D" id="1.10.630.10">
    <property type="entry name" value="Cytochrome P450"/>
    <property type="match status" value="1"/>
</dbReference>
<evidence type="ECO:0000256" key="5">
    <source>
        <dbReference type="ARBA" id="ARBA00022723"/>
    </source>
</evidence>
<reference evidence="12 13" key="1">
    <citation type="submission" date="2024-01" db="EMBL/GenBank/DDBJ databases">
        <title>Genome assemblies of Stephania.</title>
        <authorList>
            <person name="Yang L."/>
        </authorList>
    </citation>
    <scope>NUCLEOTIDE SEQUENCE [LARGE SCALE GENOMIC DNA]</scope>
    <source>
        <strain evidence="12">YNDBR</strain>
        <tissue evidence="12">Leaf</tissue>
    </source>
</reference>
<dbReference type="AlphaFoldDB" id="A0AAP0I2V0"/>
<evidence type="ECO:0000256" key="10">
    <source>
        <dbReference type="PIRSR" id="PIRSR602401-1"/>
    </source>
</evidence>
<evidence type="ECO:0000313" key="13">
    <source>
        <dbReference type="Proteomes" id="UP001420932"/>
    </source>
</evidence>
<dbReference type="PANTHER" id="PTHR47950:SF41">
    <property type="entry name" value="(S)-N-METHYLCOCLAURINE 3'-HYDROXYLASE ISOZYME 2-RELATED"/>
    <property type="match status" value="1"/>
</dbReference>
<dbReference type="GO" id="GO:0005506">
    <property type="term" value="F:iron ion binding"/>
    <property type="evidence" value="ECO:0007669"/>
    <property type="project" value="InterPro"/>
</dbReference>
<dbReference type="PANTHER" id="PTHR47950">
    <property type="entry name" value="CYTOCHROME P450, FAMILY 76, SUBFAMILY C, POLYPEPTIDE 5-RELATED"/>
    <property type="match status" value="1"/>
</dbReference>
<keyword evidence="3 10" id="KW-0349">Heme</keyword>
<accession>A0AAP0I2V0</accession>
<dbReference type="PRINTS" id="PR00463">
    <property type="entry name" value="EP450I"/>
</dbReference>
<feature type="binding site" description="axial binding residue" evidence="10">
    <location>
        <position position="467"/>
    </location>
    <ligand>
        <name>heme</name>
        <dbReference type="ChEBI" id="CHEBI:30413"/>
    </ligand>
    <ligandPart>
        <name>Fe</name>
        <dbReference type="ChEBI" id="CHEBI:18248"/>
    </ligandPart>
</feature>
<keyword evidence="4" id="KW-0812">Transmembrane</keyword>
<comment type="similarity">
    <text evidence="2 11">Belongs to the cytochrome P450 family.</text>
</comment>
<proteinExistence type="inferred from homology"/>
<evidence type="ECO:0000256" key="6">
    <source>
        <dbReference type="ARBA" id="ARBA00022989"/>
    </source>
</evidence>
<dbReference type="Proteomes" id="UP001420932">
    <property type="component" value="Unassembled WGS sequence"/>
</dbReference>